<dbReference type="PANTHER" id="PTHR30288:SF0">
    <property type="entry name" value="FLAGELLAR HOOK-ASSOCIATED PROTEIN 2"/>
    <property type="match status" value="1"/>
</dbReference>
<accession>A0A0R2CLC9</accession>
<comment type="caution">
    <text evidence="8">The sequence shown here is derived from an EMBL/GenBank/DDBJ whole genome shotgun (WGS) entry which is preliminary data.</text>
</comment>
<keyword evidence="3 5" id="KW-0175">Coiled coil</keyword>
<dbReference type="GO" id="GO:0009424">
    <property type="term" value="C:bacterial-type flagellum hook"/>
    <property type="evidence" value="ECO:0007669"/>
    <property type="project" value="UniProtKB-UniRule"/>
</dbReference>
<dbReference type="GO" id="GO:0009421">
    <property type="term" value="C:bacterial-type flagellum filament cap"/>
    <property type="evidence" value="ECO:0007669"/>
    <property type="project" value="InterPro"/>
</dbReference>
<evidence type="ECO:0000259" key="7">
    <source>
        <dbReference type="Pfam" id="PF07195"/>
    </source>
</evidence>
<dbReference type="Pfam" id="PF02465">
    <property type="entry name" value="FliD_N"/>
    <property type="match status" value="1"/>
</dbReference>
<evidence type="ECO:0000256" key="5">
    <source>
        <dbReference type="RuleBase" id="RU362066"/>
    </source>
</evidence>
<dbReference type="PATRIC" id="fig|1133569.4.peg.1112"/>
<dbReference type="InterPro" id="IPR010809">
    <property type="entry name" value="FliD_C"/>
</dbReference>
<comment type="function">
    <text evidence="5">Required for morphogenesis and for the elongation of the flagellar filament by facilitating polymerization of the flagellin monomers at the tip of growing filament. Forms a capping structure, which prevents flagellin subunits (transported through the central channel of the flagellum) from leaking out without polymerization at the distal end.</text>
</comment>
<evidence type="ECO:0000256" key="1">
    <source>
        <dbReference type="ARBA" id="ARBA00009764"/>
    </source>
</evidence>
<evidence type="ECO:0000313" key="9">
    <source>
        <dbReference type="Proteomes" id="UP000051576"/>
    </source>
</evidence>
<dbReference type="STRING" id="1133569.FD21_GL000984"/>
<evidence type="ECO:0000259" key="6">
    <source>
        <dbReference type="Pfam" id="PF02465"/>
    </source>
</evidence>
<protein>
    <recommendedName>
        <fullName evidence="5">Flagellar hook-associated protein 2</fullName>
        <shortName evidence="5">HAP2</shortName>
    </recommendedName>
    <alternativeName>
        <fullName evidence="5">Flagellar cap protein</fullName>
    </alternativeName>
</protein>
<gene>
    <name evidence="8" type="ORF">FD21_GL000984</name>
</gene>
<dbReference type="Proteomes" id="UP000051576">
    <property type="component" value="Unassembled WGS sequence"/>
</dbReference>
<dbReference type="GO" id="GO:0071973">
    <property type="term" value="P:bacterial-type flagellum-dependent cell motility"/>
    <property type="evidence" value="ECO:0007669"/>
    <property type="project" value="TreeGrafter"/>
</dbReference>
<evidence type="ECO:0000256" key="2">
    <source>
        <dbReference type="ARBA" id="ARBA00011255"/>
    </source>
</evidence>
<dbReference type="AlphaFoldDB" id="A0A0R2CLC9"/>
<dbReference type="Pfam" id="PF07195">
    <property type="entry name" value="FliD_C"/>
    <property type="match status" value="1"/>
</dbReference>
<evidence type="ECO:0000256" key="4">
    <source>
        <dbReference type="ARBA" id="ARBA00023143"/>
    </source>
</evidence>
<name>A0A0R2CLC9_9LACO</name>
<feature type="coiled-coil region" evidence="5">
    <location>
        <begin position="436"/>
        <end position="474"/>
    </location>
</feature>
<dbReference type="PANTHER" id="PTHR30288">
    <property type="entry name" value="FLAGELLAR CAP/ASSEMBLY PROTEIN FLID"/>
    <property type="match status" value="1"/>
</dbReference>
<dbReference type="EMBL" id="AYYX01000027">
    <property type="protein sequence ID" value="KRM88611.1"/>
    <property type="molecule type" value="Genomic_DNA"/>
</dbReference>
<dbReference type="GO" id="GO:0005576">
    <property type="term" value="C:extracellular region"/>
    <property type="evidence" value="ECO:0007669"/>
    <property type="project" value="UniProtKB-SubCell"/>
</dbReference>
<evidence type="ECO:0000313" key="8">
    <source>
        <dbReference type="EMBL" id="KRM88611.1"/>
    </source>
</evidence>
<sequence>MSGLTIDGISSTLGQYSGVTAGTIEKLLTASSIYQRKTDTENEITEIENKESAWSTINSELSTFLDKVEVLQSDDTYLTKTATSSDSSVATISGTTAAAEDSYDLKVDQLATATKVTGSKLDVTGTKTALNIAGTLTLTNSDTDSQSASVTISSTDTLKSLAQKINALTNDSTDSNGNATEGTHIKASIVDNRLVLTSTTQGANTISLSGEDSSGNELADDLGLGSQATTSTGQSAIFELDGMTITRNTNTVTDAVEGVTFNLNQVSDEDVTLSLTNDTSNIVSAVQDMVSSYNTLMSTIKDDLDVGDPSSSSNTTGPLVGDSELMLLESSLSSMVTSSKVSGSSLNATDLGISFSDIKGTLSVDTDKLESAISKDATAVKNFFYSAKTTSDGNYVISTSGYTSDLSDLVNKYISTDSLLGTSIIGNIQSSYKSQVEELNDQVDTFDDQLDTLKEQYIEKYTALDEAIMEGEEELSEFTSASSSLSS</sequence>
<dbReference type="GO" id="GO:0007155">
    <property type="term" value="P:cell adhesion"/>
    <property type="evidence" value="ECO:0007669"/>
    <property type="project" value="InterPro"/>
</dbReference>
<evidence type="ECO:0000256" key="3">
    <source>
        <dbReference type="ARBA" id="ARBA00023054"/>
    </source>
</evidence>
<dbReference type="InterPro" id="IPR003481">
    <property type="entry name" value="FliD_N"/>
</dbReference>
<comment type="subcellular location">
    <subcellularLocation>
        <location evidence="5">Secreted</location>
    </subcellularLocation>
    <subcellularLocation>
        <location evidence="5">Bacterial flagellum</location>
    </subcellularLocation>
</comment>
<comment type="similarity">
    <text evidence="1 5">Belongs to the FliD family.</text>
</comment>
<keyword evidence="4 5" id="KW-0975">Bacterial flagellum</keyword>
<keyword evidence="9" id="KW-1185">Reference proteome</keyword>
<dbReference type="InterPro" id="IPR040026">
    <property type="entry name" value="FliD"/>
</dbReference>
<feature type="domain" description="Flagellar hook-associated protein 2 N-terminal" evidence="6">
    <location>
        <begin position="20"/>
        <end position="113"/>
    </location>
</feature>
<feature type="domain" description="Flagellar hook-associated protein 2 C-terminal" evidence="7">
    <location>
        <begin position="233"/>
        <end position="468"/>
    </location>
</feature>
<comment type="subunit">
    <text evidence="2 5">Homopentamer.</text>
</comment>
<reference evidence="8 9" key="1">
    <citation type="journal article" date="2015" name="Genome Announc.">
        <title>Expanding the biotechnology potential of lactobacilli through comparative genomics of 213 strains and associated genera.</title>
        <authorList>
            <person name="Sun Z."/>
            <person name="Harris H.M."/>
            <person name="McCann A."/>
            <person name="Guo C."/>
            <person name="Argimon S."/>
            <person name="Zhang W."/>
            <person name="Yang X."/>
            <person name="Jeffery I.B."/>
            <person name="Cooney J.C."/>
            <person name="Kagawa T.F."/>
            <person name="Liu W."/>
            <person name="Song Y."/>
            <person name="Salvetti E."/>
            <person name="Wrobel A."/>
            <person name="Rasinkangas P."/>
            <person name="Parkhill J."/>
            <person name="Rea M.C."/>
            <person name="O'Sullivan O."/>
            <person name="Ritari J."/>
            <person name="Douillard F.P."/>
            <person name="Paul Ross R."/>
            <person name="Yang R."/>
            <person name="Briner A.E."/>
            <person name="Felis G.E."/>
            <person name="de Vos W.M."/>
            <person name="Barrangou R."/>
            <person name="Klaenhammer T.R."/>
            <person name="Caufield P.W."/>
            <person name="Cui Y."/>
            <person name="Zhang H."/>
            <person name="O'Toole P.W."/>
        </authorList>
    </citation>
    <scope>NUCLEOTIDE SEQUENCE [LARGE SCALE GENOMIC DNA]</scope>
    <source>
        <strain evidence="8 9">DSM 20605</strain>
    </source>
</reference>
<proteinExistence type="inferred from homology"/>
<organism evidence="8 9">
    <name type="scientific">Liquorilactobacillus vini DSM 20605</name>
    <dbReference type="NCBI Taxonomy" id="1133569"/>
    <lineage>
        <taxon>Bacteria</taxon>
        <taxon>Bacillati</taxon>
        <taxon>Bacillota</taxon>
        <taxon>Bacilli</taxon>
        <taxon>Lactobacillales</taxon>
        <taxon>Lactobacillaceae</taxon>
        <taxon>Liquorilactobacillus</taxon>
    </lineage>
</organism>
<keyword evidence="5" id="KW-0964">Secreted</keyword>
<dbReference type="eggNOG" id="COG1345">
    <property type="taxonomic scope" value="Bacteria"/>
</dbReference>